<dbReference type="InterPro" id="IPR013094">
    <property type="entry name" value="AB_hydrolase_3"/>
</dbReference>
<name>A0AA35PRJ1_9SAUR</name>
<sequence>MTSCLVEGELCLYAEGGHQDEGVFLEKLGICHRYVICRAAYDAIPTRKDLNLIRKDLVFDGVPVRVYWPKTPAAGNRRGIIYLHGGTGLIGSIRACENVCCSIVHESDSVVVNVGFRLAPEHPYPVPVLDCLTSTIHFLKNAKEYGVDPNCIAIAGESSGGTYAAAICQELVTREGLPRLRAQVLINPFLQPGDFNLPSYQQNQSVPPLFRKRVIKFGLRYFTGKDMNVDPFIKGAHIPPDLREKFQKWLSPDNIPEEFKARGYVPVEPAPFSKELYEQVKRGTETMFAPLLAEDDIIRQLPETFLLTCEYDVLRDDGLLYKKRLLDNGVPVTHHHLTDACHSTICYLGWGPLEFPSSKKCLQHVNAKEYGVDPNCIAIAGDSSGGTYAAAICQELVTREGLPRLRAQVLINPFLQPGDFDLPSYQQNQSVPLLFRKRVVKFGLTYITGKEINVDGVIKGAHLPPNLREKYQKWISADNIPEEFKARGYVLKAPAPFSEELYEQHKRGFEAMFSLFVYWCKQSLTWTSQPIFP</sequence>
<dbReference type="GO" id="GO:0016787">
    <property type="term" value="F:hydrolase activity"/>
    <property type="evidence" value="ECO:0007669"/>
    <property type="project" value="UniProtKB-KW"/>
</dbReference>
<keyword evidence="1" id="KW-0378">Hydrolase</keyword>
<dbReference type="InterPro" id="IPR050300">
    <property type="entry name" value="GDXG_lipolytic_enzyme"/>
</dbReference>
<dbReference type="EMBL" id="OX395143">
    <property type="protein sequence ID" value="CAI5797814.1"/>
    <property type="molecule type" value="Genomic_DNA"/>
</dbReference>
<feature type="domain" description="Alpha/beta hydrolase fold-3" evidence="2">
    <location>
        <begin position="80"/>
        <end position="234"/>
    </location>
</feature>
<dbReference type="SUPFAM" id="SSF53474">
    <property type="entry name" value="alpha/beta-Hydrolases"/>
    <property type="match status" value="2"/>
</dbReference>
<dbReference type="AlphaFoldDB" id="A0AA35PRJ1"/>
<organism evidence="3 4">
    <name type="scientific">Podarcis lilfordi</name>
    <name type="common">Lilford's wall lizard</name>
    <dbReference type="NCBI Taxonomy" id="74358"/>
    <lineage>
        <taxon>Eukaryota</taxon>
        <taxon>Metazoa</taxon>
        <taxon>Chordata</taxon>
        <taxon>Craniata</taxon>
        <taxon>Vertebrata</taxon>
        <taxon>Euteleostomi</taxon>
        <taxon>Lepidosauria</taxon>
        <taxon>Squamata</taxon>
        <taxon>Bifurcata</taxon>
        <taxon>Unidentata</taxon>
        <taxon>Episquamata</taxon>
        <taxon>Laterata</taxon>
        <taxon>Lacertibaenia</taxon>
        <taxon>Lacertidae</taxon>
        <taxon>Podarcis</taxon>
    </lineage>
</organism>
<dbReference type="Proteomes" id="UP001178461">
    <property type="component" value="Chromosome 16"/>
</dbReference>
<reference evidence="3" key="1">
    <citation type="submission" date="2022-12" db="EMBL/GenBank/DDBJ databases">
        <authorList>
            <person name="Alioto T."/>
            <person name="Alioto T."/>
            <person name="Gomez Garrido J."/>
        </authorList>
    </citation>
    <scope>NUCLEOTIDE SEQUENCE</scope>
</reference>
<proteinExistence type="predicted"/>
<dbReference type="PANTHER" id="PTHR48081">
    <property type="entry name" value="AB HYDROLASE SUPERFAMILY PROTEIN C4A8.06C"/>
    <property type="match status" value="1"/>
</dbReference>
<dbReference type="PANTHER" id="PTHR48081:SF32">
    <property type="entry name" value="ALPHA_BETA HYDROLASE FOLD-3 DOMAIN-CONTAINING PROTEIN"/>
    <property type="match status" value="1"/>
</dbReference>
<accession>A0AA35PRJ1</accession>
<evidence type="ECO:0000259" key="2">
    <source>
        <dbReference type="Pfam" id="PF07859"/>
    </source>
</evidence>
<feature type="domain" description="Alpha/beta hydrolase fold-3" evidence="2">
    <location>
        <begin position="277"/>
        <end position="343"/>
    </location>
</feature>
<gene>
    <name evidence="3" type="ORF">PODLI_1B027534</name>
</gene>
<dbReference type="Pfam" id="PF07859">
    <property type="entry name" value="Abhydrolase_3"/>
    <property type="match status" value="3"/>
</dbReference>
<evidence type="ECO:0000313" key="4">
    <source>
        <dbReference type="Proteomes" id="UP001178461"/>
    </source>
</evidence>
<dbReference type="Gene3D" id="3.40.50.1820">
    <property type="entry name" value="alpha/beta hydrolase"/>
    <property type="match status" value="2"/>
</dbReference>
<protein>
    <submittedName>
        <fullName evidence="3">Arylacetamide deacetylase-like 4</fullName>
    </submittedName>
</protein>
<dbReference type="InterPro" id="IPR029058">
    <property type="entry name" value="AB_hydrolase_fold"/>
</dbReference>
<evidence type="ECO:0000256" key="1">
    <source>
        <dbReference type="ARBA" id="ARBA00022801"/>
    </source>
</evidence>
<evidence type="ECO:0000313" key="3">
    <source>
        <dbReference type="EMBL" id="CAI5797814.1"/>
    </source>
</evidence>
<keyword evidence="4" id="KW-1185">Reference proteome</keyword>
<feature type="domain" description="Alpha/beta hydrolase fold-3" evidence="2">
    <location>
        <begin position="366"/>
        <end position="448"/>
    </location>
</feature>